<keyword evidence="1 2" id="KW-0808">Transferase</keyword>
<dbReference type="RefSeq" id="WP_183987021.1">
    <property type="nucleotide sequence ID" value="NZ_JACHHG010000006.1"/>
</dbReference>
<evidence type="ECO:0000259" key="3">
    <source>
        <dbReference type="Pfam" id="PF01648"/>
    </source>
</evidence>
<evidence type="ECO:0000256" key="1">
    <source>
        <dbReference type="ARBA" id="ARBA00022679"/>
    </source>
</evidence>
<gene>
    <name evidence="2" type="primary">acpS</name>
    <name evidence="4" type="ORF">HNR42_001961</name>
</gene>
<name>A0A841HYQ8_9DEIO</name>
<dbReference type="GO" id="GO:0000287">
    <property type="term" value="F:magnesium ion binding"/>
    <property type="evidence" value="ECO:0007669"/>
    <property type="project" value="UniProtKB-UniRule"/>
</dbReference>
<protein>
    <recommendedName>
        <fullName evidence="2">Holo-[acyl-carrier-protein] synthase</fullName>
        <shortName evidence="2">Holo-ACP synthase</shortName>
        <ecNumber evidence="2">2.7.8.7</ecNumber>
    </recommendedName>
    <alternativeName>
        <fullName evidence="2">4'-phosphopantetheinyl transferase AcpS</fullName>
    </alternativeName>
</protein>
<dbReference type="GO" id="GO:0006633">
    <property type="term" value="P:fatty acid biosynthetic process"/>
    <property type="evidence" value="ECO:0007669"/>
    <property type="project" value="UniProtKB-UniRule"/>
</dbReference>
<comment type="cofactor">
    <cofactor evidence="2">
        <name>Mg(2+)</name>
        <dbReference type="ChEBI" id="CHEBI:18420"/>
    </cofactor>
</comment>
<keyword evidence="2" id="KW-0479">Metal-binding</keyword>
<dbReference type="GO" id="GO:0005737">
    <property type="term" value="C:cytoplasm"/>
    <property type="evidence" value="ECO:0007669"/>
    <property type="project" value="UniProtKB-SubCell"/>
</dbReference>
<dbReference type="EC" id="2.7.8.7" evidence="2"/>
<evidence type="ECO:0000256" key="2">
    <source>
        <dbReference type="HAMAP-Rule" id="MF_00101"/>
    </source>
</evidence>
<dbReference type="HAMAP" id="MF_00101">
    <property type="entry name" value="AcpS"/>
    <property type="match status" value="1"/>
</dbReference>
<dbReference type="AlphaFoldDB" id="A0A841HYQ8"/>
<dbReference type="Gene3D" id="3.90.470.20">
    <property type="entry name" value="4'-phosphopantetheinyl transferase domain"/>
    <property type="match status" value="1"/>
</dbReference>
<feature type="binding site" evidence="2">
    <location>
        <position position="57"/>
    </location>
    <ligand>
        <name>Mg(2+)</name>
        <dbReference type="ChEBI" id="CHEBI:18420"/>
    </ligand>
</feature>
<dbReference type="Proteomes" id="UP000569951">
    <property type="component" value="Unassembled WGS sequence"/>
</dbReference>
<sequence length="130" mass="15161">MIVAIGNDLIELHRLEGVWRREGETFLRRIYTDEERDYCLALANPLPSLGARFAAKEAFQKVWPRPHGWRDVWVVRDPTPQGPFPFSRPYLRFAPDLEAEMHARGWRAHLTLTHTREHAAAVVLLEQVRP</sequence>
<dbReference type="NCBIfam" id="NF011256">
    <property type="entry name" value="PRK14662.1"/>
    <property type="match status" value="1"/>
</dbReference>
<keyword evidence="2" id="KW-0460">Magnesium</keyword>
<feature type="binding site" evidence="2">
    <location>
        <position position="8"/>
    </location>
    <ligand>
        <name>Mg(2+)</name>
        <dbReference type="ChEBI" id="CHEBI:18420"/>
    </ligand>
</feature>
<feature type="domain" description="4'-phosphopantetheinyl transferase" evidence="3">
    <location>
        <begin position="4"/>
        <end position="67"/>
    </location>
</feature>
<comment type="caution">
    <text evidence="4">The sequence shown here is derived from an EMBL/GenBank/DDBJ whole genome shotgun (WGS) entry which is preliminary data.</text>
</comment>
<accession>A0A841HYQ8</accession>
<proteinExistence type="inferred from homology"/>
<keyword evidence="2" id="KW-0963">Cytoplasm</keyword>
<comment type="subcellular location">
    <subcellularLocation>
        <location evidence="2">Cytoplasm</location>
    </subcellularLocation>
</comment>
<dbReference type="SUPFAM" id="SSF56214">
    <property type="entry name" value="4'-phosphopantetheinyl transferase"/>
    <property type="match status" value="1"/>
</dbReference>
<dbReference type="Pfam" id="PF01648">
    <property type="entry name" value="ACPS"/>
    <property type="match status" value="1"/>
</dbReference>
<dbReference type="GO" id="GO:0008897">
    <property type="term" value="F:holo-[acyl-carrier-protein] synthase activity"/>
    <property type="evidence" value="ECO:0007669"/>
    <property type="project" value="UniProtKB-UniRule"/>
</dbReference>
<reference evidence="4 5" key="1">
    <citation type="submission" date="2020-08" db="EMBL/GenBank/DDBJ databases">
        <title>Genomic Encyclopedia of Type Strains, Phase IV (KMG-IV): sequencing the most valuable type-strain genomes for metagenomic binning, comparative biology and taxonomic classification.</title>
        <authorList>
            <person name="Goeker M."/>
        </authorList>
    </citation>
    <scope>NUCLEOTIDE SEQUENCE [LARGE SCALE GENOMIC DNA]</scope>
    <source>
        <strain evidence="4 5">DSM 21458</strain>
    </source>
</reference>
<dbReference type="InterPro" id="IPR008278">
    <property type="entry name" value="4-PPantetheinyl_Trfase_dom"/>
</dbReference>
<dbReference type="InterPro" id="IPR037143">
    <property type="entry name" value="4-PPantetheinyl_Trfase_dom_sf"/>
</dbReference>
<dbReference type="EMBL" id="JACHHG010000006">
    <property type="protein sequence ID" value="MBB6098527.1"/>
    <property type="molecule type" value="Genomic_DNA"/>
</dbReference>
<organism evidence="4 5">
    <name type="scientific">Deinobacterium chartae</name>
    <dbReference type="NCBI Taxonomy" id="521158"/>
    <lineage>
        <taxon>Bacteria</taxon>
        <taxon>Thermotogati</taxon>
        <taxon>Deinococcota</taxon>
        <taxon>Deinococci</taxon>
        <taxon>Deinococcales</taxon>
        <taxon>Deinococcaceae</taxon>
        <taxon>Deinobacterium</taxon>
    </lineage>
</organism>
<keyword evidence="2" id="KW-0443">Lipid metabolism</keyword>
<comment type="catalytic activity">
    <reaction evidence="2">
        <text>apo-[ACP] + CoA = holo-[ACP] + adenosine 3',5'-bisphosphate + H(+)</text>
        <dbReference type="Rhea" id="RHEA:12068"/>
        <dbReference type="Rhea" id="RHEA-COMP:9685"/>
        <dbReference type="Rhea" id="RHEA-COMP:9690"/>
        <dbReference type="ChEBI" id="CHEBI:15378"/>
        <dbReference type="ChEBI" id="CHEBI:29999"/>
        <dbReference type="ChEBI" id="CHEBI:57287"/>
        <dbReference type="ChEBI" id="CHEBI:58343"/>
        <dbReference type="ChEBI" id="CHEBI:64479"/>
        <dbReference type="EC" id="2.7.8.7"/>
    </reaction>
</comment>
<evidence type="ECO:0000313" key="5">
    <source>
        <dbReference type="Proteomes" id="UP000569951"/>
    </source>
</evidence>
<comment type="similarity">
    <text evidence="2">Belongs to the P-Pant transferase superfamily. AcpS family.</text>
</comment>
<keyword evidence="2" id="KW-0276">Fatty acid metabolism</keyword>
<keyword evidence="5" id="KW-1185">Reference proteome</keyword>
<comment type="function">
    <text evidence="2">Transfers the 4'-phosphopantetheine moiety from coenzyme A to a Ser of acyl-carrier-protein.</text>
</comment>
<dbReference type="InterPro" id="IPR002582">
    <property type="entry name" value="ACPS"/>
</dbReference>
<evidence type="ECO:0000313" key="4">
    <source>
        <dbReference type="EMBL" id="MBB6098527.1"/>
    </source>
</evidence>
<keyword evidence="2" id="KW-0444">Lipid biosynthesis</keyword>
<keyword evidence="2" id="KW-0275">Fatty acid biosynthesis</keyword>